<name>A0A1H2TX93_9FIRM</name>
<reference evidence="1 2" key="1">
    <citation type="submission" date="2016-10" db="EMBL/GenBank/DDBJ databases">
        <authorList>
            <person name="de Groot N.N."/>
        </authorList>
    </citation>
    <scope>NUCLEOTIDE SEQUENCE [LARGE SCALE GENOMIC DNA]</scope>
    <source>
        <strain evidence="1 2">DSM 23310</strain>
    </source>
</reference>
<evidence type="ECO:0000313" key="2">
    <source>
        <dbReference type="Proteomes" id="UP000198828"/>
    </source>
</evidence>
<organism evidence="1 2">
    <name type="scientific">Tepidimicrobium xylanilyticum</name>
    <dbReference type="NCBI Taxonomy" id="1123352"/>
    <lineage>
        <taxon>Bacteria</taxon>
        <taxon>Bacillati</taxon>
        <taxon>Bacillota</taxon>
        <taxon>Tissierellia</taxon>
        <taxon>Tissierellales</taxon>
        <taxon>Tepidimicrobiaceae</taxon>
        <taxon>Tepidimicrobium</taxon>
    </lineage>
</organism>
<dbReference type="AlphaFoldDB" id="A0A1H2TX93"/>
<protein>
    <submittedName>
        <fullName evidence="1">Uncharacterized protein</fullName>
    </submittedName>
</protein>
<keyword evidence="2" id="KW-1185">Reference proteome</keyword>
<evidence type="ECO:0000313" key="1">
    <source>
        <dbReference type="EMBL" id="SDW47764.1"/>
    </source>
</evidence>
<dbReference type="RefSeq" id="WP_093751121.1">
    <property type="nucleotide sequence ID" value="NZ_FNNG01000002.1"/>
</dbReference>
<accession>A0A1H2TX93</accession>
<dbReference type="Proteomes" id="UP000198828">
    <property type="component" value="Unassembled WGS sequence"/>
</dbReference>
<sequence length="226" mass="26692">MSYKKIIERANDRLMAMAELTEDSYFNKIPKNKIGYFINESIKIGIETAQKFMGKYNSLEEFCEDKKVKIELDTDEYGFEMIKLRGKYNEEKETIIMYHNSIKRMEIAYNELGINFLNYDTIYKILLAHEVFHLIEVKEIGKTYEKLEDINIFKLGPLKKFYPIVKTSDIGANIFAKKFLNISYHPKVLNYLYIWGAGIIDKNKLIDYFDELDQKLNKSHLNSSLK</sequence>
<gene>
    <name evidence="1" type="ORF">SAMN05660923_00817</name>
</gene>
<proteinExistence type="predicted"/>
<dbReference type="EMBL" id="FNNG01000002">
    <property type="protein sequence ID" value="SDW47764.1"/>
    <property type="molecule type" value="Genomic_DNA"/>
</dbReference>
<dbReference type="OrthoDB" id="1842465at2"/>